<dbReference type="OrthoDB" id="2352823at2"/>
<dbReference type="PANTHER" id="PTHR43420:SF44">
    <property type="entry name" value="ACETYLTRANSFERASE YPEA"/>
    <property type="match status" value="1"/>
</dbReference>
<keyword evidence="4" id="KW-0689">Ribosomal protein</keyword>
<dbReference type="InterPro" id="IPR000182">
    <property type="entry name" value="GNAT_dom"/>
</dbReference>
<gene>
    <name evidence="4" type="ORF">SAMN06265371_110111</name>
</gene>
<evidence type="ECO:0000313" key="5">
    <source>
        <dbReference type="Proteomes" id="UP000198384"/>
    </source>
</evidence>
<dbReference type="GO" id="GO:0016747">
    <property type="term" value="F:acyltransferase activity, transferring groups other than amino-acyl groups"/>
    <property type="evidence" value="ECO:0007669"/>
    <property type="project" value="InterPro"/>
</dbReference>
<dbReference type="RefSeq" id="WP_089382676.1">
    <property type="nucleotide sequence ID" value="NZ_FZNT01000010.1"/>
</dbReference>
<dbReference type="Proteomes" id="UP000198384">
    <property type="component" value="Unassembled WGS sequence"/>
</dbReference>
<evidence type="ECO:0000313" key="4">
    <source>
        <dbReference type="EMBL" id="SNR73614.1"/>
    </source>
</evidence>
<dbReference type="InterPro" id="IPR050680">
    <property type="entry name" value="YpeA/RimI_acetyltransf"/>
</dbReference>
<evidence type="ECO:0000259" key="3">
    <source>
        <dbReference type="PROSITE" id="PS51186"/>
    </source>
</evidence>
<proteinExistence type="predicted"/>
<reference evidence="4 5" key="1">
    <citation type="submission" date="2017-06" db="EMBL/GenBank/DDBJ databases">
        <authorList>
            <person name="Kim H.J."/>
            <person name="Triplett B.A."/>
        </authorList>
    </citation>
    <scope>NUCLEOTIDE SEQUENCE [LARGE SCALE GENOMIC DNA]</scope>
    <source>
        <strain evidence="4 5">DSM 29150</strain>
    </source>
</reference>
<evidence type="ECO:0000256" key="2">
    <source>
        <dbReference type="ARBA" id="ARBA00023315"/>
    </source>
</evidence>
<dbReference type="Gene3D" id="3.40.630.30">
    <property type="match status" value="1"/>
</dbReference>
<dbReference type="PROSITE" id="PS51186">
    <property type="entry name" value="GNAT"/>
    <property type="match status" value="1"/>
</dbReference>
<name>A0A238YSG6_9FLAO</name>
<sequence length="144" mass="16744">MIKVKKILTEETYTIRFEVLRKDIPLPYKFNGDFEKETFHLGAFKNNQLIAVSSFMKVSNNNFYGDQFQLRGMATLESFQGLGAGKLMVDKAIEILKTQKIDYLWCNARVIAVDFYKKQGFKIAGELFDIKYVGSHYLMFNELK</sequence>
<dbReference type="GO" id="GO:0005840">
    <property type="term" value="C:ribosome"/>
    <property type="evidence" value="ECO:0007669"/>
    <property type="project" value="UniProtKB-KW"/>
</dbReference>
<accession>A0A238YSG6</accession>
<protein>
    <submittedName>
        <fullName evidence="4">Ribosomal protein S18 acetylase RimI</fullName>
    </submittedName>
</protein>
<keyword evidence="4" id="KW-0687">Ribonucleoprotein</keyword>
<dbReference type="PANTHER" id="PTHR43420">
    <property type="entry name" value="ACETYLTRANSFERASE"/>
    <property type="match status" value="1"/>
</dbReference>
<keyword evidence="1" id="KW-0808">Transferase</keyword>
<evidence type="ECO:0000256" key="1">
    <source>
        <dbReference type="ARBA" id="ARBA00022679"/>
    </source>
</evidence>
<feature type="domain" description="N-acetyltransferase" evidence="3">
    <location>
        <begin position="1"/>
        <end position="144"/>
    </location>
</feature>
<dbReference type="SUPFAM" id="SSF55729">
    <property type="entry name" value="Acyl-CoA N-acyltransferases (Nat)"/>
    <property type="match status" value="1"/>
</dbReference>
<dbReference type="Pfam" id="PF00583">
    <property type="entry name" value="Acetyltransf_1"/>
    <property type="match status" value="1"/>
</dbReference>
<dbReference type="EMBL" id="FZNT01000010">
    <property type="protein sequence ID" value="SNR73614.1"/>
    <property type="molecule type" value="Genomic_DNA"/>
</dbReference>
<keyword evidence="5" id="KW-1185">Reference proteome</keyword>
<keyword evidence="2" id="KW-0012">Acyltransferase</keyword>
<dbReference type="AlphaFoldDB" id="A0A238YSG6"/>
<dbReference type="InterPro" id="IPR016181">
    <property type="entry name" value="Acyl_CoA_acyltransferase"/>
</dbReference>
<organism evidence="4 5">
    <name type="scientific">Lutibacter agarilyticus</name>
    <dbReference type="NCBI Taxonomy" id="1109740"/>
    <lineage>
        <taxon>Bacteria</taxon>
        <taxon>Pseudomonadati</taxon>
        <taxon>Bacteroidota</taxon>
        <taxon>Flavobacteriia</taxon>
        <taxon>Flavobacteriales</taxon>
        <taxon>Flavobacteriaceae</taxon>
        <taxon>Lutibacter</taxon>
    </lineage>
</organism>
<dbReference type="CDD" id="cd04301">
    <property type="entry name" value="NAT_SF"/>
    <property type="match status" value="1"/>
</dbReference>